<feature type="compositionally biased region" description="Basic and acidic residues" evidence="1">
    <location>
        <begin position="223"/>
        <end position="236"/>
    </location>
</feature>
<dbReference type="Proteomes" id="UP000005835">
    <property type="component" value="Unassembled WGS sequence"/>
</dbReference>
<gene>
    <name evidence="2" type="ORF">HMPREF9465_01146</name>
</gene>
<accession>K1JLF6</accession>
<dbReference type="STRING" id="742823.HMPREF9465_01146"/>
<proteinExistence type="predicted"/>
<dbReference type="AlphaFoldDB" id="K1JLF6"/>
<dbReference type="RefSeq" id="WP_005435022.1">
    <property type="nucleotide sequence ID" value="NZ_JH815516.1"/>
</dbReference>
<dbReference type="HOGENOM" id="CLU_796760_0_0_4"/>
<evidence type="ECO:0008006" key="4">
    <source>
        <dbReference type="Google" id="ProtNLM"/>
    </source>
</evidence>
<feature type="region of interest" description="Disordered" evidence="1">
    <location>
        <begin position="207"/>
        <end position="237"/>
    </location>
</feature>
<reference evidence="2 3" key="1">
    <citation type="submission" date="2012-05" db="EMBL/GenBank/DDBJ databases">
        <title>The Genome Sequence of Sutterella wadsworthensis 2_1_59BFAA.</title>
        <authorList>
            <consortium name="The Broad Institute Genome Sequencing Platform"/>
            <person name="Earl A."/>
            <person name="Ward D."/>
            <person name="Feldgarden M."/>
            <person name="Gevers D."/>
            <person name="Daigneault M."/>
            <person name="Strauss J."/>
            <person name="Allen-Vercoe E."/>
            <person name="Walker B."/>
            <person name="Young S.K."/>
            <person name="Zeng Q."/>
            <person name="Gargeya S."/>
            <person name="Fitzgerald M."/>
            <person name="Haas B."/>
            <person name="Abouelleil A."/>
            <person name="Alvarado L."/>
            <person name="Arachchi H.M."/>
            <person name="Berlin A.M."/>
            <person name="Chapman S.B."/>
            <person name="Goldberg J."/>
            <person name="Griggs A."/>
            <person name="Gujja S."/>
            <person name="Hansen M."/>
            <person name="Howarth C."/>
            <person name="Imamovic A."/>
            <person name="Larimer J."/>
            <person name="McCowen C."/>
            <person name="Montmayeur A."/>
            <person name="Murphy C."/>
            <person name="Neiman D."/>
            <person name="Pearson M."/>
            <person name="Priest M."/>
            <person name="Roberts A."/>
            <person name="Saif S."/>
            <person name="Shea T."/>
            <person name="Sisk P."/>
            <person name="Sykes S."/>
            <person name="Wortman J."/>
            <person name="Nusbaum C."/>
            <person name="Birren B."/>
        </authorList>
    </citation>
    <scope>NUCLEOTIDE SEQUENCE [LARGE SCALE GENOMIC DNA]</scope>
    <source>
        <strain evidence="2 3">2_1_59BFAA</strain>
    </source>
</reference>
<dbReference type="PATRIC" id="fig|742823.3.peg.1135"/>
<evidence type="ECO:0000256" key="1">
    <source>
        <dbReference type="SAM" id="MobiDB-lite"/>
    </source>
</evidence>
<keyword evidence="3" id="KW-1185">Reference proteome</keyword>
<sequence length="348" mass="38470">MTMQSLSTTTTELKPVELQSYLDEGWRIFVDTCSFMSSGCEPFFTRSAAAFRDAGVSIHCPKEVRRELEKNLSSPKEQTRQLAMRGLAAYDALDKLDVLREIDCPGSQENVFADPVFAKIFDEQRAEHKLLLITQDRRLAAGLYSRNQDEFMHFHPVHVLRLLSRGDLGFLNHPQTQELMFPPNMNDFSRQSVPMIRAHLVSSEAVPPAGRSVPRTVSAGRTGDVREASRPEKESVSKVVSKPAVPAVEKAAPALHAAFPVCTSVIDLEDRPVGIDRAPVEGDVVCDEFGMTHTLGRRLGEGGEGIVYDAGNGMVAKIYHADKCTTRREAKVRLLASRPIRLKGVCAP</sequence>
<protein>
    <recommendedName>
        <fullName evidence="4">PIN domain-containing protein</fullName>
    </recommendedName>
</protein>
<name>K1JLF6_9BURK</name>
<evidence type="ECO:0000313" key="3">
    <source>
        <dbReference type="Proteomes" id="UP000005835"/>
    </source>
</evidence>
<dbReference type="EMBL" id="ADMG01000031">
    <property type="protein sequence ID" value="EKB31041.1"/>
    <property type="molecule type" value="Genomic_DNA"/>
</dbReference>
<evidence type="ECO:0000313" key="2">
    <source>
        <dbReference type="EMBL" id="EKB31041.1"/>
    </source>
</evidence>
<comment type="caution">
    <text evidence="2">The sequence shown here is derived from an EMBL/GenBank/DDBJ whole genome shotgun (WGS) entry which is preliminary data.</text>
</comment>
<organism evidence="2 3">
    <name type="scientific">Sutterella wadsworthensis 2_1_59BFAA</name>
    <dbReference type="NCBI Taxonomy" id="742823"/>
    <lineage>
        <taxon>Bacteria</taxon>
        <taxon>Pseudomonadati</taxon>
        <taxon>Pseudomonadota</taxon>
        <taxon>Betaproteobacteria</taxon>
        <taxon>Burkholderiales</taxon>
        <taxon>Sutterellaceae</taxon>
        <taxon>Sutterella</taxon>
    </lineage>
</organism>